<keyword evidence="2" id="KW-1185">Reference proteome</keyword>
<accession>A0A0L0F556</accession>
<dbReference type="Proteomes" id="UP000054560">
    <property type="component" value="Unassembled WGS sequence"/>
</dbReference>
<protein>
    <submittedName>
        <fullName evidence="1">Uncharacterized protein</fullName>
    </submittedName>
</protein>
<name>A0A0L0F556_9EUKA</name>
<dbReference type="GeneID" id="25916247"/>
<sequence length="81" mass="8900">MCGPDAYSTNADAVPRSRDITSILRSTATAIPDEVQLQRSLSSCFMASPLISETTIQSRLLSSDEQHQNKARCDRCVYHPG</sequence>
<gene>
    <name evidence="1" type="ORF">SARC_15743</name>
</gene>
<reference evidence="1 2" key="1">
    <citation type="submission" date="2011-02" db="EMBL/GenBank/DDBJ databases">
        <title>The Genome Sequence of Sphaeroforma arctica JP610.</title>
        <authorList>
            <consortium name="The Broad Institute Genome Sequencing Platform"/>
            <person name="Russ C."/>
            <person name="Cuomo C."/>
            <person name="Young S.K."/>
            <person name="Zeng Q."/>
            <person name="Gargeya S."/>
            <person name="Alvarado L."/>
            <person name="Berlin A."/>
            <person name="Chapman S.B."/>
            <person name="Chen Z."/>
            <person name="Freedman E."/>
            <person name="Gellesch M."/>
            <person name="Goldberg J."/>
            <person name="Griggs A."/>
            <person name="Gujja S."/>
            <person name="Heilman E."/>
            <person name="Heiman D."/>
            <person name="Howarth C."/>
            <person name="Mehta T."/>
            <person name="Neiman D."/>
            <person name="Pearson M."/>
            <person name="Roberts A."/>
            <person name="Saif S."/>
            <person name="Shea T."/>
            <person name="Shenoy N."/>
            <person name="Sisk P."/>
            <person name="Stolte C."/>
            <person name="Sykes S."/>
            <person name="White J."/>
            <person name="Yandava C."/>
            <person name="Burger G."/>
            <person name="Gray M.W."/>
            <person name="Holland P.W.H."/>
            <person name="King N."/>
            <person name="Lang F.B.F."/>
            <person name="Roger A.J."/>
            <person name="Ruiz-Trillo I."/>
            <person name="Haas B."/>
            <person name="Nusbaum C."/>
            <person name="Birren B."/>
        </authorList>
    </citation>
    <scope>NUCLEOTIDE SEQUENCE [LARGE SCALE GENOMIC DNA]</scope>
    <source>
        <strain evidence="1 2">JP610</strain>
    </source>
</reference>
<proteinExistence type="predicted"/>
<evidence type="ECO:0000313" key="1">
    <source>
        <dbReference type="EMBL" id="KNC71716.1"/>
    </source>
</evidence>
<organism evidence="1 2">
    <name type="scientific">Sphaeroforma arctica JP610</name>
    <dbReference type="NCBI Taxonomy" id="667725"/>
    <lineage>
        <taxon>Eukaryota</taxon>
        <taxon>Ichthyosporea</taxon>
        <taxon>Ichthyophonida</taxon>
        <taxon>Sphaeroforma</taxon>
    </lineage>
</organism>
<evidence type="ECO:0000313" key="2">
    <source>
        <dbReference type="Proteomes" id="UP000054560"/>
    </source>
</evidence>
<dbReference type="AlphaFoldDB" id="A0A0L0F556"/>
<dbReference type="EMBL" id="KQ248241">
    <property type="protein sequence ID" value="KNC71716.1"/>
    <property type="molecule type" value="Genomic_DNA"/>
</dbReference>
<dbReference type="RefSeq" id="XP_014145618.1">
    <property type="nucleotide sequence ID" value="XM_014290143.1"/>
</dbReference>